<dbReference type="SUPFAM" id="SSF47831">
    <property type="entry name" value="Enzyme I of the PEP:sugar phosphotransferase system HPr-binding (sub)domain"/>
    <property type="match status" value="1"/>
</dbReference>
<comment type="similarity">
    <text evidence="4 16">Belongs to the PEP-utilizing enzyme family.</text>
</comment>
<feature type="binding site" evidence="19">
    <location>
        <position position="455"/>
    </location>
    <ligand>
        <name>Mg(2+)</name>
        <dbReference type="ChEBI" id="CHEBI:18420"/>
    </ligand>
</feature>
<dbReference type="Gene3D" id="3.50.30.10">
    <property type="entry name" value="Phosphohistidine domain"/>
    <property type="match status" value="1"/>
</dbReference>
<keyword evidence="13 16" id="KW-0418">Kinase</keyword>
<feature type="domain" description="PEP-utilising enzyme mobile" evidence="21">
    <location>
        <begin position="153"/>
        <end position="223"/>
    </location>
</feature>
<dbReference type="PANTHER" id="PTHR46244:SF6">
    <property type="entry name" value="PHOSPHOENOLPYRUVATE-PROTEIN PHOSPHOTRANSFERASE"/>
    <property type="match status" value="1"/>
</dbReference>
<evidence type="ECO:0000256" key="18">
    <source>
        <dbReference type="PIRSR" id="PIRSR000732-2"/>
    </source>
</evidence>
<feature type="domain" description="PEP-utilising enzyme C-terminal" evidence="22">
    <location>
        <begin position="250"/>
        <end position="541"/>
    </location>
</feature>
<accession>A0A1V3JSL4</accession>
<dbReference type="PIRSF" id="PIRSF000732">
    <property type="entry name" value="PTS_enzyme_I"/>
    <property type="match status" value="1"/>
</dbReference>
<evidence type="ECO:0000256" key="14">
    <source>
        <dbReference type="ARBA" id="ARBA00022842"/>
    </source>
</evidence>
<dbReference type="InterPro" id="IPR008279">
    <property type="entry name" value="PEP-util_enz_mobile_dom"/>
</dbReference>
<evidence type="ECO:0000256" key="17">
    <source>
        <dbReference type="PIRSR" id="PIRSR000732-1"/>
    </source>
</evidence>
<dbReference type="InterPro" id="IPR040442">
    <property type="entry name" value="Pyrv_kinase-like_dom_sf"/>
</dbReference>
<evidence type="ECO:0000259" key="22">
    <source>
        <dbReference type="Pfam" id="PF02896"/>
    </source>
</evidence>
<evidence type="ECO:0000259" key="23">
    <source>
        <dbReference type="Pfam" id="PF05524"/>
    </source>
</evidence>
<dbReference type="Pfam" id="PF00391">
    <property type="entry name" value="PEP-utilizers"/>
    <property type="match status" value="1"/>
</dbReference>
<dbReference type="FunFam" id="3.20.20.60:FF:000007">
    <property type="entry name" value="Phosphoenolpyruvate-protein phosphotransferase"/>
    <property type="match status" value="1"/>
</dbReference>
<dbReference type="InterPro" id="IPR008731">
    <property type="entry name" value="PTS_EIN"/>
</dbReference>
<evidence type="ECO:0000256" key="16">
    <source>
        <dbReference type="PIRNR" id="PIRNR000732"/>
    </source>
</evidence>
<dbReference type="NCBIfam" id="NF008382">
    <property type="entry name" value="PRK11177.1"/>
    <property type="match status" value="1"/>
</dbReference>
<dbReference type="InterPro" id="IPR006318">
    <property type="entry name" value="PTS_EI-like"/>
</dbReference>
<evidence type="ECO:0000313" key="24">
    <source>
        <dbReference type="EMBL" id="OOF59790.1"/>
    </source>
</evidence>
<evidence type="ECO:0000256" key="7">
    <source>
        <dbReference type="ARBA" id="ARBA00022448"/>
    </source>
</evidence>
<feature type="binding site" evidence="18">
    <location>
        <begin position="454"/>
        <end position="455"/>
    </location>
    <ligand>
        <name>phosphoenolpyruvate</name>
        <dbReference type="ChEBI" id="CHEBI:58702"/>
    </ligand>
</feature>
<evidence type="ECO:0000256" key="19">
    <source>
        <dbReference type="PIRSR" id="PIRSR000732-3"/>
    </source>
</evidence>
<evidence type="ECO:0000256" key="2">
    <source>
        <dbReference type="ARBA" id="ARBA00001946"/>
    </source>
</evidence>
<comment type="cofactor">
    <cofactor evidence="2 16 19">
        <name>Mg(2+)</name>
        <dbReference type="ChEBI" id="CHEBI:18420"/>
    </cofactor>
</comment>
<dbReference type="InterPro" id="IPR018274">
    <property type="entry name" value="PEP_util_AS"/>
</dbReference>
<dbReference type="GO" id="GO:0005737">
    <property type="term" value="C:cytoplasm"/>
    <property type="evidence" value="ECO:0007669"/>
    <property type="project" value="UniProtKB-SubCell"/>
</dbReference>
<keyword evidence="9 16" id="KW-0762">Sugar transport</keyword>
<gene>
    <name evidence="24" type="ORF">BKL49_03135</name>
</gene>
<dbReference type="InterPro" id="IPR050499">
    <property type="entry name" value="PEP-utilizing_PTS_enzyme"/>
</dbReference>
<evidence type="ECO:0000313" key="25">
    <source>
        <dbReference type="Proteomes" id="UP000188602"/>
    </source>
</evidence>
<name>A0A1V3JSL4_9PAST</name>
<comment type="caution">
    <text evidence="24">The sequence shown here is derived from an EMBL/GenBank/DDBJ whole genome shotgun (WGS) entry which is preliminary data.</text>
</comment>
<dbReference type="GO" id="GO:0008965">
    <property type="term" value="F:phosphoenolpyruvate-protein phosphotransferase activity"/>
    <property type="evidence" value="ECO:0007669"/>
    <property type="project" value="UniProtKB-EC"/>
</dbReference>
<evidence type="ECO:0000256" key="6">
    <source>
        <dbReference type="ARBA" id="ARBA00016544"/>
    </source>
</evidence>
<keyword evidence="25" id="KW-1185">Reference proteome</keyword>
<keyword evidence="11 16" id="KW-0598">Phosphotransferase system</keyword>
<dbReference type="Pfam" id="PF02896">
    <property type="entry name" value="PEP-utilizers_C"/>
    <property type="match status" value="1"/>
</dbReference>
<protein>
    <recommendedName>
        <fullName evidence="6 16">Phosphoenolpyruvate-protein phosphotransferase</fullName>
        <ecNumber evidence="5 16">2.7.3.9</ecNumber>
    </recommendedName>
    <alternativeName>
        <fullName evidence="15 16">Phosphotransferase system, enzyme I</fullName>
    </alternativeName>
</protein>
<feature type="active site" description="Proton donor" evidence="17">
    <location>
        <position position="502"/>
    </location>
</feature>
<dbReference type="Gene3D" id="1.10.274.10">
    <property type="entry name" value="PtsI, HPr-binding domain"/>
    <property type="match status" value="1"/>
</dbReference>
<keyword evidence="12 16" id="KW-0479">Metal-binding</keyword>
<dbReference type="SUPFAM" id="SSF51621">
    <property type="entry name" value="Phosphoenolpyruvate/pyruvate domain"/>
    <property type="match status" value="1"/>
</dbReference>
<dbReference type="PROSITE" id="PS00370">
    <property type="entry name" value="PEP_ENZYMES_PHOS_SITE"/>
    <property type="match status" value="1"/>
</dbReference>
<dbReference type="Pfam" id="PF05524">
    <property type="entry name" value="PEP-utilisers_N"/>
    <property type="match status" value="1"/>
</dbReference>
<feature type="binding site" evidence="18">
    <location>
        <position position="465"/>
    </location>
    <ligand>
        <name>phosphoenolpyruvate</name>
        <dbReference type="ChEBI" id="CHEBI:58702"/>
    </ligand>
</feature>
<feature type="domain" description="Phosphotransferase system enzyme I N-terminal" evidence="23">
    <location>
        <begin position="3"/>
        <end position="126"/>
    </location>
</feature>
<dbReference type="GO" id="GO:0016301">
    <property type="term" value="F:kinase activity"/>
    <property type="evidence" value="ECO:0007669"/>
    <property type="project" value="UniProtKB-KW"/>
</dbReference>
<keyword evidence="8 16" id="KW-0963">Cytoplasm</keyword>
<evidence type="ECO:0000256" key="12">
    <source>
        <dbReference type="ARBA" id="ARBA00022723"/>
    </source>
</evidence>
<dbReference type="SUPFAM" id="SSF52009">
    <property type="entry name" value="Phosphohistidine domain"/>
    <property type="match status" value="1"/>
</dbReference>
<comment type="function">
    <text evidence="16">General (non sugar-specific) component of the phosphoenolpyruvate-dependent sugar phosphotransferase system (sugar PTS). This major carbohydrate active-transport system catalyzes the phosphorylation of incoming sugar substrates concomitantly with their translocation across the cell membrane. Enzyme I transfers the phosphoryl group from phosphoenolpyruvate (PEP) to the phosphoryl carrier protein (HPr).</text>
</comment>
<evidence type="ECO:0000256" key="11">
    <source>
        <dbReference type="ARBA" id="ARBA00022683"/>
    </source>
</evidence>
<feature type="coiled-coil region" evidence="20">
    <location>
        <begin position="232"/>
        <end position="259"/>
    </location>
</feature>
<evidence type="ECO:0000256" key="4">
    <source>
        <dbReference type="ARBA" id="ARBA00007837"/>
    </source>
</evidence>
<comment type="catalytic activity">
    <reaction evidence="1 16">
        <text>L-histidyl-[protein] + phosphoenolpyruvate = N(pros)-phospho-L-histidyl-[protein] + pyruvate</text>
        <dbReference type="Rhea" id="RHEA:23880"/>
        <dbReference type="Rhea" id="RHEA-COMP:9745"/>
        <dbReference type="Rhea" id="RHEA-COMP:9746"/>
        <dbReference type="ChEBI" id="CHEBI:15361"/>
        <dbReference type="ChEBI" id="CHEBI:29979"/>
        <dbReference type="ChEBI" id="CHEBI:58702"/>
        <dbReference type="ChEBI" id="CHEBI:64837"/>
        <dbReference type="EC" id="2.7.3.9"/>
    </reaction>
</comment>
<evidence type="ECO:0000256" key="1">
    <source>
        <dbReference type="ARBA" id="ARBA00000683"/>
    </source>
</evidence>
<dbReference type="GO" id="GO:0009401">
    <property type="term" value="P:phosphoenolpyruvate-dependent sugar phosphotransferase system"/>
    <property type="evidence" value="ECO:0007669"/>
    <property type="project" value="UniProtKB-KW"/>
</dbReference>
<evidence type="ECO:0000256" key="15">
    <source>
        <dbReference type="ARBA" id="ARBA00033235"/>
    </source>
</evidence>
<keyword evidence="20" id="KW-0175">Coiled coil</keyword>
<dbReference type="InterPro" id="IPR023151">
    <property type="entry name" value="PEP_util_CS"/>
</dbReference>
<evidence type="ECO:0000259" key="21">
    <source>
        <dbReference type="Pfam" id="PF00391"/>
    </source>
</evidence>
<keyword evidence="10 16" id="KW-0808">Transferase</keyword>
<dbReference type="EMBL" id="MLHQ01000008">
    <property type="protein sequence ID" value="OOF59790.1"/>
    <property type="molecule type" value="Genomic_DNA"/>
</dbReference>
<dbReference type="FunFam" id="1.10.274.10:FF:000001">
    <property type="entry name" value="Phosphoenolpyruvate-protein phosphotransferase"/>
    <property type="match status" value="1"/>
</dbReference>
<dbReference type="STRING" id="1907939.BKL49_03135"/>
<proteinExistence type="inferred from homology"/>
<dbReference type="Gene3D" id="3.20.20.60">
    <property type="entry name" value="Phosphoenolpyruvate-binding domains"/>
    <property type="match status" value="1"/>
</dbReference>
<keyword evidence="24" id="KW-0670">Pyruvate</keyword>
<dbReference type="FunFam" id="3.50.30.10:FF:000001">
    <property type="entry name" value="Phosphoenolpyruvate-protein phosphotransferase"/>
    <property type="match status" value="1"/>
</dbReference>
<feature type="binding site" evidence="19">
    <location>
        <position position="431"/>
    </location>
    <ligand>
        <name>Mg(2+)</name>
        <dbReference type="ChEBI" id="CHEBI:18420"/>
    </ligand>
</feature>
<dbReference type="InterPro" id="IPR015813">
    <property type="entry name" value="Pyrv/PenolPyrv_kinase-like_dom"/>
</dbReference>
<dbReference type="InterPro" id="IPR036637">
    <property type="entry name" value="Phosphohistidine_dom_sf"/>
</dbReference>
<dbReference type="AlphaFoldDB" id="A0A1V3JSL4"/>
<evidence type="ECO:0000256" key="9">
    <source>
        <dbReference type="ARBA" id="ARBA00022597"/>
    </source>
</evidence>
<dbReference type="GO" id="GO:0046872">
    <property type="term" value="F:metal ion binding"/>
    <property type="evidence" value="ECO:0007669"/>
    <property type="project" value="UniProtKB-KW"/>
</dbReference>
<dbReference type="OrthoDB" id="9765468at2"/>
<dbReference type="Proteomes" id="UP000188602">
    <property type="component" value="Unassembled WGS sequence"/>
</dbReference>
<evidence type="ECO:0000256" key="10">
    <source>
        <dbReference type="ARBA" id="ARBA00022679"/>
    </source>
</evidence>
<dbReference type="PANTHER" id="PTHR46244">
    <property type="entry name" value="PHOSPHOENOLPYRUVATE-PROTEIN PHOSPHOTRANSFERASE"/>
    <property type="match status" value="1"/>
</dbReference>
<dbReference type="EC" id="2.7.3.9" evidence="5 16"/>
<evidence type="ECO:0000256" key="20">
    <source>
        <dbReference type="SAM" id="Coils"/>
    </source>
</evidence>
<dbReference type="InterPro" id="IPR000121">
    <property type="entry name" value="PEP_util_C"/>
</dbReference>
<dbReference type="PRINTS" id="PR01736">
    <property type="entry name" value="PHPHTRNFRASE"/>
</dbReference>
<dbReference type="RefSeq" id="WP_077423172.1">
    <property type="nucleotide sequence ID" value="NZ_MLHQ01000008.1"/>
</dbReference>
<dbReference type="NCBIfam" id="TIGR01417">
    <property type="entry name" value="PTS_I_fam"/>
    <property type="match status" value="1"/>
</dbReference>
<evidence type="ECO:0000256" key="5">
    <source>
        <dbReference type="ARBA" id="ARBA00012232"/>
    </source>
</evidence>
<evidence type="ECO:0000256" key="3">
    <source>
        <dbReference type="ARBA" id="ARBA00004496"/>
    </source>
</evidence>
<dbReference type="PROSITE" id="PS00742">
    <property type="entry name" value="PEP_ENZYMES_2"/>
    <property type="match status" value="1"/>
</dbReference>
<comment type="subcellular location">
    <subcellularLocation>
        <location evidence="3 16">Cytoplasm</location>
    </subcellularLocation>
</comment>
<feature type="binding site" evidence="18">
    <location>
        <position position="296"/>
    </location>
    <ligand>
        <name>phosphoenolpyruvate</name>
        <dbReference type="ChEBI" id="CHEBI:58702"/>
    </ligand>
</feature>
<feature type="binding site" evidence="18">
    <location>
        <position position="332"/>
    </location>
    <ligand>
        <name>phosphoenolpyruvate</name>
        <dbReference type="ChEBI" id="CHEBI:58702"/>
    </ligand>
</feature>
<sequence length="575" mass="63487">MISGIAASPGIVFGKALVLKEEKIVLDTTKIEDEQIEAEVARFYEGRNAAVEQLNSIRDRALSSLGEEKAAIFEGHLMILEDEELEEEILDYLRSHKVNAGAAASKIIDQQVAMLSEIDDEYLKERAGDIRDIGNRLIKNILGMNIVDLGDINEESILVAYDLTPSETAQLNLDKVLGFITDIGGRTSHTSIMARSLELPAIVGTNNVTELVNSGDFLILDAVNNKVYVNPTQTQIDELKALEAKLAEEKAELAKLKDLPAITLDGHKVDVVANIGTIRDCEGANRNGAEGVGLYRTEFLFMDRDQLPTEEEQFIAYKEVVEAMDGHLVVLRTMDIGGDKDLPYLDLPKEMNPFLGWRAIRIALDRREILHAQLRAVLRASAFGKLAVMFPMIISVEEIRELKSVIETLKAELRTEGKAFDENIQIGVMVETPSAAVNAKFLAKEVDFFSIGTNDLTQYTLAVDRGNELISHLYNPMQPSVLGLIKQVIDASHAEGKWTGMCGELAGDERATLLLLGMGLDEFSMSAISVPRIKKLIRNVNFQDAKALADNALQKPTAKEIEQLIEEFLAEKALN</sequence>
<evidence type="ECO:0000256" key="13">
    <source>
        <dbReference type="ARBA" id="ARBA00022777"/>
    </source>
</evidence>
<dbReference type="InterPro" id="IPR036618">
    <property type="entry name" value="PtsI_HPr-bd_sf"/>
</dbReference>
<reference evidence="24 25" key="1">
    <citation type="submission" date="2016-10" db="EMBL/GenBank/DDBJ databases">
        <title>Rodentibacter gen. nov. and new species.</title>
        <authorList>
            <person name="Christensen H."/>
        </authorList>
    </citation>
    <scope>NUCLEOTIDE SEQUENCE [LARGE SCALE GENOMIC DNA]</scope>
    <source>
        <strain evidence="24 25">Ac151</strain>
    </source>
</reference>
<dbReference type="InterPro" id="IPR024692">
    <property type="entry name" value="PTS_EI"/>
</dbReference>
<keyword evidence="7 16" id="KW-0813">Transport</keyword>
<evidence type="ECO:0000256" key="8">
    <source>
        <dbReference type="ARBA" id="ARBA00022490"/>
    </source>
</evidence>
<feature type="active site" description="Tele-phosphohistidine intermediate" evidence="17">
    <location>
        <position position="189"/>
    </location>
</feature>
<organism evidence="24 25">
    <name type="scientific">Rodentibacter myodis</name>
    <dbReference type="NCBI Taxonomy" id="1907939"/>
    <lineage>
        <taxon>Bacteria</taxon>
        <taxon>Pseudomonadati</taxon>
        <taxon>Pseudomonadota</taxon>
        <taxon>Gammaproteobacteria</taxon>
        <taxon>Pasteurellales</taxon>
        <taxon>Pasteurellaceae</taxon>
        <taxon>Rodentibacter</taxon>
    </lineage>
</organism>
<keyword evidence="14 16" id="KW-0460">Magnesium</keyword>